<keyword evidence="2" id="KW-0175">Coiled coil</keyword>
<evidence type="ECO:0000259" key="3">
    <source>
        <dbReference type="Pfam" id="PF01551"/>
    </source>
</evidence>
<dbReference type="CDD" id="cd12797">
    <property type="entry name" value="M23_peptidase"/>
    <property type="match status" value="1"/>
</dbReference>
<dbReference type="PANTHER" id="PTHR21666">
    <property type="entry name" value="PEPTIDASE-RELATED"/>
    <property type="match status" value="1"/>
</dbReference>
<dbReference type="SUPFAM" id="SSF51261">
    <property type="entry name" value="Duplicated hybrid motif"/>
    <property type="match status" value="1"/>
</dbReference>
<dbReference type="GO" id="GO:0016787">
    <property type="term" value="F:hydrolase activity"/>
    <property type="evidence" value="ECO:0007669"/>
    <property type="project" value="UniProtKB-KW"/>
</dbReference>
<keyword evidence="1" id="KW-0732">Signal</keyword>
<evidence type="ECO:0000313" key="4">
    <source>
        <dbReference type="EMBL" id="MFC3876136.1"/>
    </source>
</evidence>
<feature type="domain" description="M23ase beta-sheet core" evidence="3">
    <location>
        <begin position="309"/>
        <end position="400"/>
    </location>
</feature>
<dbReference type="Pfam" id="PF01551">
    <property type="entry name" value="Peptidase_M23"/>
    <property type="match status" value="1"/>
</dbReference>
<evidence type="ECO:0000313" key="5">
    <source>
        <dbReference type="Proteomes" id="UP001595812"/>
    </source>
</evidence>
<dbReference type="Gene3D" id="6.10.250.3150">
    <property type="match status" value="1"/>
</dbReference>
<reference evidence="5" key="1">
    <citation type="journal article" date="2019" name="Int. J. Syst. Evol. Microbiol.">
        <title>The Global Catalogue of Microorganisms (GCM) 10K type strain sequencing project: providing services to taxonomists for standard genome sequencing and annotation.</title>
        <authorList>
            <consortium name="The Broad Institute Genomics Platform"/>
            <consortium name="The Broad Institute Genome Sequencing Center for Infectious Disease"/>
            <person name="Wu L."/>
            <person name="Ma J."/>
        </authorList>
    </citation>
    <scope>NUCLEOTIDE SEQUENCE [LARGE SCALE GENOMIC DNA]</scope>
    <source>
        <strain evidence="5">CECT 8979</strain>
    </source>
</reference>
<gene>
    <name evidence="4" type="ORF">ACFOSX_02735</name>
</gene>
<dbReference type="PANTHER" id="PTHR21666:SF289">
    <property type="entry name" value="L-ALA--D-GLU ENDOPEPTIDASE"/>
    <property type="match status" value="1"/>
</dbReference>
<evidence type="ECO:0000256" key="1">
    <source>
        <dbReference type="ARBA" id="ARBA00022729"/>
    </source>
</evidence>
<feature type="coiled-coil region" evidence="2">
    <location>
        <begin position="77"/>
        <end position="118"/>
    </location>
</feature>
<comment type="caution">
    <text evidence="4">The sequence shown here is derived from an EMBL/GenBank/DDBJ whole genome shotgun (WGS) entry which is preliminary data.</text>
</comment>
<dbReference type="InterPro" id="IPR050570">
    <property type="entry name" value="Cell_wall_metabolism_enzyme"/>
</dbReference>
<dbReference type="InterPro" id="IPR016047">
    <property type="entry name" value="M23ase_b-sheet_dom"/>
</dbReference>
<dbReference type="EMBL" id="JBHSAT010000004">
    <property type="protein sequence ID" value="MFC3876136.1"/>
    <property type="molecule type" value="Genomic_DNA"/>
</dbReference>
<feature type="coiled-coil region" evidence="2">
    <location>
        <begin position="169"/>
        <end position="249"/>
    </location>
</feature>
<dbReference type="Gene3D" id="2.70.70.10">
    <property type="entry name" value="Glucose Permease (Domain IIA)"/>
    <property type="match status" value="1"/>
</dbReference>
<proteinExistence type="predicted"/>
<protein>
    <submittedName>
        <fullName evidence="4">Murein hydrolase activator EnvC family protein</fullName>
    </submittedName>
</protein>
<name>A0ABV8AGZ4_9FLAO</name>
<dbReference type="RefSeq" id="WP_386096768.1">
    <property type="nucleotide sequence ID" value="NZ_JBHSAT010000004.1"/>
</dbReference>
<keyword evidence="5" id="KW-1185">Reference proteome</keyword>
<dbReference type="InterPro" id="IPR011055">
    <property type="entry name" value="Dup_hybrid_motif"/>
</dbReference>
<dbReference type="Proteomes" id="UP001595812">
    <property type="component" value="Unassembled WGS sequence"/>
</dbReference>
<keyword evidence="4" id="KW-0378">Hydrolase</keyword>
<organism evidence="4 5">
    <name type="scientific">Winogradskyella maritima</name>
    <dbReference type="NCBI Taxonomy" id="1517766"/>
    <lineage>
        <taxon>Bacteria</taxon>
        <taxon>Pseudomonadati</taxon>
        <taxon>Bacteroidota</taxon>
        <taxon>Flavobacteriia</taxon>
        <taxon>Flavobacteriales</taxon>
        <taxon>Flavobacteriaceae</taxon>
        <taxon>Winogradskyella</taxon>
    </lineage>
</organism>
<evidence type="ECO:0000256" key="2">
    <source>
        <dbReference type="SAM" id="Coils"/>
    </source>
</evidence>
<accession>A0ABV8AGZ4</accession>
<sequence>MKLKSFIVIFMFVLVGGPQFAFSQSEKQKALEAERQSLLRQIKELNALYSSDKKKERSILTQVEDVNYKISVRRNLIKVTNDQANQLTREINANQKEITNLREQLKELKEDYAQMVVKTYKSRSEQSKVMFLLSSENFKQAYKRLQYINQYKEYQKQQAADIKLKTQSLQDLNVTLLKQKEDKQKLIAENRKAKRELEEEVKAQESLMASVKKDMNKHLASLKKKRQEKERIDREIDRLIREAIAASNKKAGKSTNSNQFVLTPEGKKLASNFEANKGKLGWPVERGVIRTRYGNQRSTIDNSVTQNFKGIRIATEKNAKVKAVFSGEVSRILVIKNANPGVMIRHGNYLTVYFNLSKVYVKPGDKIGVGQEIGEVFTNQFTGETLLGFRVYKNDKETNPEYWLAKK</sequence>